<dbReference type="Pfam" id="PF10100">
    <property type="entry name" value="Staph_opine_DH"/>
    <property type="match status" value="1"/>
</dbReference>
<organism evidence="1 2">
    <name type="scientific">Actinosynnema pretiosum</name>
    <dbReference type="NCBI Taxonomy" id="42197"/>
    <lineage>
        <taxon>Bacteria</taxon>
        <taxon>Bacillati</taxon>
        <taxon>Actinomycetota</taxon>
        <taxon>Actinomycetes</taxon>
        <taxon>Pseudonocardiales</taxon>
        <taxon>Pseudonocardiaceae</taxon>
        <taxon>Actinosynnema</taxon>
    </lineage>
</organism>
<evidence type="ECO:0000313" key="1">
    <source>
        <dbReference type="EMBL" id="ATE55230.1"/>
    </source>
</evidence>
<keyword evidence="2" id="KW-1185">Reference proteome</keyword>
<evidence type="ECO:0008006" key="3">
    <source>
        <dbReference type="Google" id="ProtNLM"/>
    </source>
</evidence>
<proteinExistence type="predicted"/>
<dbReference type="KEGG" id="apre:CNX65_19680"/>
<evidence type="ECO:0000313" key="2">
    <source>
        <dbReference type="Proteomes" id="UP000218505"/>
    </source>
</evidence>
<gene>
    <name evidence="1" type="ORF">CNX65_19680</name>
</gene>
<protein>
    <recommendedName>
        <fullName evidence="3">DUF2338 domain-containing protein</fullName>
    </recommendedName>
</protein>
<accession>A0A290Z886</accession>
<reference evidence="1" key="1">
    <citation type="submission" date="2017-09" db="EMBL/GenBank/DDBJ databases">
        <title>Complete Genome Sequence of ansamitocin-producing Bacterium Actinosynnema pretiosum X47.</title>
        <authorList>
            <person name="Cao G."/>
            <person name="Zong G."/>
            <person name="Zhong C."/>
            <person name="Fu J."/>
        </authorList>
    </citation>
    <scope>NUCLEOTIDE SEQUENCE [LARGE SCALE GENOMIC DNA]</scope>
    <source>
        <strain evidence="1">X47</strain>
    </source>
</reference>
<dbReference type="InterPro" id="IPR016935">
    <property type="entry name" value="Opine_metallophore_DH"/>
</dbReference>
<dbReference type="RefSeq" id="WP_096495065.1">
    <property type="nucleotide sequence ID" value="NZ_CP023445.1"/>
</dbReference>
<dbReference type="AlphaFoldDB" id="A0A290Z886"/>
<dbReference type="EMBL" id="CP023445">
    <property type="protein sequence ID" value="ATE55230.1"/>
    <property type="molecule type" value="Genomic_DNA"/>
</dbReference>
<dbReference type="Proteomes" id="UP000218505">
    <property type="component" value="Chromosome"/>
</dbReference>
<sequence length="432" mass="47321">MDDFQRVLIAGTGPTTAQLAVLLGTGRGSAVGVAGRRSARSAAFFAGLERAGRTVRVDVQDERHRAAAGEHQVAEVFQGYGAVAGRWGALVLAVTADAYTPVLDQVDPEVLRGLGCVVLVSPTFGSHALVRGRLRALGADAEVISLSSYLGDTRWSDGTPSPHVLTAGVKKRLYLGSDRGATPNLELLRELHRGLGVDPVAVSGPLEAETRNISLYVHPALFMNELALNAVFFETSPVKYVYKLIPEGPVSPALVNDIVNQWKEITALVARLGVDGVNLLRFMVDDSYPVRPESISRRDVERFEELPPVHQDYLVYVRYASLLVDPFSEPDADGRYFDFSAIPIRRVFRDAEGRWEVPRMPKEDYYRTKVVQGVARSLGVPCPTIDKLLARYEDALTRAAGLRAGEPLTDAFTVRDFPEDLDVIRAELGRTR</sequence>
<name>A0A290Z886_9PSEU</name>